<dbReference type="AlphaFoldDB" id="A0A9E6R822"/>
<reference evidence="1" key="1">
    <citation type="submission" date="2021-08" db="EMBL/GenBank/DDBJ databases">
        <authorList>
            <person name="Zhang H."/>
            <person name="Xu M."/>
            <person name="Yu Z."/>
            <person name="Yang L."/>
            <person name="Cai Y."/>
        </authorList>
    </citation>
    <scope>NUCLEOTIDE SEQUENCE</scope>
    <source>
        <strain evidence="1">CHL1</strain>
    </source>
</reference>
<protein>
    <submittedName>
        <fullName evidence="1">Phage tail protein</fullName>
    </submittedName>
</protein>
<name>A0A9E6R822_9HYPH</name>
<gene>
    <name evidence="1" type="ORF">K6K41_23010</name>
</gene>
<proteinExistence type="predicted"/>
<sequence>MADHSSTRTAYIKEVTPGVTPATPVFKILRATRAGGLRTNKETAESEEIREDGNLAALIQTGQAVSGPYPFELSYGLLDDWLESVMCGTWSTNQLRNGRVVNSYTVEETRRIGTNSFSRFTNVMASQLDLEVTAKQKITGTLQLMGVRETLAAAIVTGATYGSASTEPIMSAGASVGAITFPGLPAGGKIRSFKLSIANGLRDQPYIGSLYSDGFGLGQVKVTGEAEVYFSDQAIYNASLQHTAGLVSLILGSAANKKYKFDVGQAQIGDGEIVAGGNTDDIMARMPFTGVFDSSTSATLSVARAVT</sequence>
<accession>A0A9E6R822</accession>
<dbReference type="Pfam" id="PF18906">
    <property type="entry name" value="Phage_tube_2"/>
    <property type="match status" value="1"/>
</dbReference>
<dbReference type="RefSeq" id="WP_261402628.1">
    <property type="nucleotide sequence ID" value="NZ_CP081869.1"/>
</dbReference>
<dbReference type="KEGG" id="cmet:K6K41_23010"/>
<keyword evidence="2" id="KW-1185">Reference proteome</keyword>
<dbReference type="Proteomes" id="UP000825701">
    <property type="component" value="Chromosome"/>
</dbReference>
<organism evidence="1 2">
    <name type="scientific">Chenggangzhangella methanolivorans</name>
    <dbReference type="NCBI Taxonomy" id="1437009"/>
    <lineage>
        <taxon>Bacteria</taxon>
        <taxon>Pseudomonadati</taxon>
        <taxon>Pseudomonadota</taxon>
        <taxon>Alphaproteobacteria</taxon>
        <taxon>Hyphomicrobiales</taxon>
        <taxon>Methylopilaceae</taxon>
        <taxon>Chenggangzhangella</taxon>
    </lineage>
</organism>
<evidence type="ECO:0000313" key="1">
    <source>
        <dbReference type="EMBL" id="QZN99544.1"/>
    </source>
</evidence>
<dbReference type="EMBL" id="CP081869">
    <property type="protein sequence ID" value="QZN99544.1"/>
    <property type="molecule type" value="Genomic_DNA"/>
</dbReference>
<evidence type="ECO:0000313" key="2">
    <source>
        <dbReference type="Proteomes" id="UP000825701"/>
    </source>
</evidence>
<dbReference type="InterPro" id="IPR044000">
    <property type="entry name" value="Phage_tube_2"/>
</dbReference>